<dbReference type="GO" id="GO:0043022">
    <property type="term" value="F:ribosome binding"/>
    <property type="evidence" value="ECO:0007669"/>
    <property type="project" value="TreeGrafter"/>
</dbReference>
<dbReference type="SUPFAM" id="SSF54534">
    <property type="entry name" value="FKBP-like"/>
    <property type="match status" value="1"/>
</dbReference>
<dbReference type="GO" id="GO:0003755">
    <property type="term" value="F:peptidyl-prolyl cis-trans isomerase activity"/>
    <property type="evidence" value="ECO:0007669"/>
    <property type="project" value="UniProtKB-UniRule"/>
</dbReference>
<reference evidence="13" key="1">
    <citation type="submission" date="2020-07" db="EMBL/GenBank/DDBJ databases">
        <title>Huge and variable diversity of episymbiotic CPR bacteria and DPANN archaea in groundwater ecosystems.</title>
        <authorList>
            <person name="He C.Y."/>
            <person name="Keren R."/>
            <person name="Whittaker M."/>
            <person name="Farag I.F."/>
            <person name="Doudna J."/>
            <person name="Cate J.H.D."/>
            <person name="Banfield J.F."/>
        </authorList>
    </citation>
    <scope>NUCLEOTIDE SEQUENCE</scope>
    <source>
        <strain evidence="13">NC_groundwater_1664_Pr3_B-0.1um_52_9</strain>
    </source>
</reference>
<feature type="region of interest" description="Disordered" evidence="10">
    <location>
        <begin position="421"/>
        <end position="443"/>
    </location>
</feature>
<keyword evidence="6 9" id="KW-0143">Chaperone</keyword>
<evidence type="ECO:0000256" key="4">
    <source>
        <dbReference type="ARBA" id="ARBA00016902"/>
    </source>
</evidence>
<feature type="domain" description="Trigger factor C-terminal" evidence="12">
    <location>
        <begin position="264"/>
        <end position="419"/>
    </location>
</feature>
<dbReference type="GO" id="GO:0051301">
    <property type="term" value="P:cell division"/>
    <property type="evidence" value="ECO:0007669"/>
    <property type="project" value="UniProtKB-KW"/>
</dbReference>
<comment type="domain">
    <text evidence="9">Consists of 3 domains; the N-terminus binds the ribosome, the middle domain has PPIase activity, while the C-terminus has intrinsic chaperone activity on its own.</text>
</comment>
<evidence type="ECO:0000313" key="14">
    <source>
        <dbReference type="Proteomes" id="UP000807825"/>
    </source>
</evidence>
<dbReference type="HAMAP" id="MF_00303">
    <property type="entry name" value="Trigger_factor_Tig"/>
    <property type="match status" value="1"/>
</dbReference>
<evidence type="ECO:0000256" key="2">
    <source>
        <dbReference type="ARBA" id="ARBA00005464"/>
    </source>
</evidence>
<dbReference type="SUPFAM" id="SSF109998">
    <property type="entry name" value="Triger factor/SurA peptide-binding domain-like"/>
    <property type="match status" value="1"/>
</dbReference>
<keyword evidence="7 9" id="KW-0413">Isomerase</keyword>
<dbReference type="GO" id="GO:0044183">
    <property type="term" value="F:protein folding chaperone"/>
    <property type="evidence" value="ECO:0007669"/>
    <property type="project" value="TreeGrafter"/>
</dbReference>
<dbReference type="PANTHER" id="PTHR30560">
    <property type="entry name" value="TRIGGER FACTOR CHAPERONE AND PEPTIDYL-PROLYL CIS/TRANS ISOMERASE"/>
    <property type="match status" value="1"/>
</dbReference>
<dbReference type="InterPro" id="IPR036611">
    <property type="entry name" value="Trigger_fac_ribosome-bd_sf"/>
</dbReference>
<feature type="domain" description="Trigger factor ribosome-binding bacterial" evidence="11">
    <location>
        <begin position="3"/>
        <end position="144"/>
    </location>
</feature>
<evidence type="ECO:0000313" key="13">
    <source>
        <dbReference type="EMBL" id="MBI5249673.1"/>
    </source>
</evidence>
<dbReference type="Pfam" id="PF05697">
    <property type="entry name" value="Trigger_N"/>
    <property type="match status" value="1"/>
</dbReference>
<evidence type="ECO:0000256" key="8">
    <source>
        <dbReference type="ARBA" id="ARBA00029986"/>
    </source>
</evidence>
<organism evidence="13 14">
    <name type="scientific">Desulfomonile tiedjei</name>
    <dbReference type="NCBI Taxonomy" id="2358"/>
    <lineage>
        <taxon>Bacteria</taxon>
        <taxon>Pseudomonadati</taxon>
        <taxon>Thermodesulfobacteriota</taxon>
        <taxon>Desulfomonilia</taxon>
        <taxon>Desulfomonilales</taxon>
        <taxon>Desulfomonilaceae</taxon>
        <taxon>Desulfomonile</taxon>
    </lineage>
</organism>
<gene>
    <name evidence="9 13" type="primary">tig</name>
    <name evidence="13" type="ORF">HY912_09275</name>
</gene>
<dbReference type="Proteomes" id="UP000807825">
    <property type="component" value="Unassembled WGS sequence"/>
</dbReference>
<dbReference type="PIRSF" id="PIRSF003095">
    <property type="entry name" value="Trigger_factor"/>
    <property type="match status" value="1"/>
</dbReference>
<dbReference type="EC" id="5.2.1.8" evidence="3 9"/>
<evidence type="ECO:0000256" key="6">
    <source>
        <dbReference type="ARBA" id="ARBA00023186"/>
    </source>
</evidence>
<comment type="caution">
    <text evidence="13">The sequence shown here is derived from an EMBL/GenBank/DDBJ whole genome shotgun (WGS) entry which is preliminary data.</text>
</comment>
<dbReference type="EMBL" id="JACRDE010000251">
    <property type="protein sequence ID" value="MBI5249673.1"/>
    <property type="molecule type" value="Genomic_DNA"/>
</dbReference>
<evidence type="ECO:0000256" key="5">
    <source>
        <dbReference type="ARBA" id="ARBA00023110"/>
    </source>
</evidence>
<proteinExistence type="inferred from homology"/>
<dbReference type="PANTHER" id="PTHR30560:SF3">
    <property type="entry name" value="TRIGGER FACTOR-LIKE PROTEIN TIG, CHLOROPLASTIC"/>
    <property type="match status" value="1"/>
</dbReference>
<dbReference type="InterPro" id="IPR027304">
    <property type="entry name" value="Trigger_fact/SurA_dom_sf"/>
</dbReference>
<evidence type="ECO:0000256" key="7">
    <source>
        <dbReference type="ARBA" id="ARBA00023235"/>
    </source>
</evidence>
<keyword evidence="9" id="KW-0131">Cell cycle</keyword>
<keyword evidence="9" id="KW-0132">Cell division</keyword>
<dbReference type="AlphaFoldDB" id="A0A9D6Z084"/>
<dbReference type="InterPro" id="IPR037041">
    <property type="entry name" value="Trigger_fac_C_sf"/>
</dbReference>
<comment type="subcellular location">
    <subcellularLocation>
        <location evidence="9">Cytoplasm</location>
    </subcellularLocation>
    <text evidence="9">About half TF is bound to the ribosome near the polypeptide exit tunnel while the other half is free in the cytoplasm.</text>
</comment>
<dbReference type="InterPro" id="IPR008881">
    <property type="entry name" value="Trigger_fac_ribosome-bd_bac"/>
</dbReference>
<evidence type="ECO:0000259" key="12">
    <source>
        <dbReference type="Pfam" id="PF05698"/>
    </source>
</evidence>
<evidence type="ECO:0000256" key="3">
    <source>
        <dbReference type="ARBA" id="ARBA00013194"/>
    </source>
</evidence>
<sequence>MTNIQIENVSEIKKKVTVQVPEEQVQSMLDTEYRDLKKTVQIKGFRKGKVPMNIIRSYFKDKVQADTIRKIIEETLQPGLDENKIVPVSVLSIDPETIEAGKPFQYTAEIEVPPPLDVEGYKGLNLKKYIREIDEKQVDERIQGLRERNARLAPIPESRGLVQGDHLVVDIKAESDGAPISALTVTDYHLEIGRNFYLPDFDKNLEGANVEETKSFALDLPESFPRKNLAGKSVSFEITVKEAKERILPALDDDFAKDLGEFETVEALKDEIRKDLTQIIENRSKKEMEEQIIDALLGKMSFEVPTTMIESQVDNLLNQTIQNLVAHGLDPRKLPAPSEAQRNQVRPSAERIVKTGLLLRSIGEKEAIEVSDEDLQAGIAERAEQIGMSADYLKDQLEANKMTEELRASLLQEKVFKFIQDHGEITEENPPEEANSQKEKEEE</sequence>
<evidence type="ECO:0000256" key="10">
    <source>
        <dbReference type="SAM" id="MobiDB-lite"/>
    </source>
</evidence>
<dbReference type="Gene3D" id="3.10.50.40">
    <property type="match status" value="1"/>
</dbReference>
<dbReference type="GO" id="GO:0005737">
    <property type="term" value="C:cytoplasm"/>
    <property type="evidence" value="ECO:0007669"/>
    <property type="project" value="UniProtKB-SubCell"/>
</dbReference>
<dbReference type="InterPro" id="IPR046357">
    <property type="entry name" value="PPIase_dom_sf"/>
</dbReference>
<comment type="function">
    <text evidence="9">Involved in protein export. Acts as a chaperone by maintaining the newly synthesized protein in an open conformation. Functions as a peptidyl-prolyl cis-trans isomerase.</text>
</comment>
<accession>A0A9D6Z084</accession>
<protein>
    <recommendedName>
        <fullName evidence="4 9">Trigger factor</fullName>
        <shortName evidence="9">TF</shortName>
        <ecNumber evidence="3 9">5.2.1.8</ecNumber>
    </recommendedName>
    <alternativeName>
        <fullName evidence="8 9">PPIase</fullName>
    </alternativeName>
</protein>
<comment type="catalytic activity">
    <reaction evidence="1 9">
        <text>[protein]-peptidylproline (omega=180) = [protein]-peptidylproline (omega=0)</text>
        <dbReference type="Rhea" id="RHEA:16237"/>
        <dbReference type="Rhea" id="RHEA-COMP:10747"/>
        <dbReference type="Rhea" id="RHEA-COMP:10748"/>
        <dbReference type="ChEBI" id="CHEBI:83833"/>
        <dbReference type="ChEBI" id="CHEBI:83834"/>
        <dbReference type="EC" id="5.2.1.8"/>
    </reaction>
</comment>
<dbReference type="InterPro" id="IPR008880">
    <property type="entry name" value="Trigger_fac_C"/>
</dbReference>
<dbReference type="SUPFAM" id="SSF102735">
    <property type="entry name" value="Trigger factor ribosome-binding domain"/>
    <property type="match status" value="1"/>
</dbReference>
<dbReference type="InterPro" id="IPR005215">
    <property type="entry name" value="Trig_fac"/>
</dbReference>
<keyword evidence="9" id="KW-0963">Cytoplasm</keyword>
<dbReference type="GO" id="GO:0051083">
    <property type="term" value="P:'de novo' cotranslational protein folding"/>
    <property type="evidence" value="ECO:0007669"/>
    <property type="project" value="TreeGrafter"/>
</dbReference>
<dbReference type="GO" id="GO:0015031">
    <property type="term" value="P:protein transport"/>
    <property type="evidence" value="ECO:0007669"/>
    <property type="project" value="UniProtKB-UniRule"/>
</dbReference>
<name>A0A9D6Z084_9BACT</name>
<evidence type="ECO:0000259" key="11">
    <source>
        <dbReference type="Pfam" id="PF05697"/>
    </source>
</evidence>
<dbReference type="Gene3D" id="1.10.3120.10">
    <property type="entry name" value="Trigger factor, C-terminal domain"/>
    <property type="match status" value="1"/>
</dbReference>
<dbReference type="Gene3D" id="3.30.70.1050">
    <property type="entry name" value="Trigger factor ribosome-binding domain"/>
    <property type="match status" value="1"/>
</dbReference>
<evidence type="ECO:0000256" key="9">
    <source>
        <dbReference type="HAMAP-Rule" id="MF_00303"/>
    </source>
</evidence>
<keyword evidence="5 9" id="KW-0697">Rotamase</keyword>
<dbReference type="Pfam" id="PF05698">
    <property type="entry name" value="Trigger_C"/>
    <property type="match status" value="1"/>
</dbReference>
<dbReference type="GO" id="GO:0043335">
    <property type="term" value="P:protein unfolding"/>
    <property type="evidence" value="ECO:0007669"/>
    <property type="project" value="TreeGrafter"/>
</dbReference>
<evidence type="ECO:0000256" key="1">
    <source>
        <dbReference type="ARBA" id="ARBA00000971"/>
    </source>
</evidence>
<dbReference type="NCBIfam" id="TIGR00115">
    <property type="entry name" value="tig"/>
    <property type="match status" value="1"/>
</dbReference>
<comment type="similarity">
    <text evidence="2 9">Belongs to the FKBP-type PPIase family. Tig subfamily.</text>
</comment>